<reference evidence="2 3" key="1">
    <citation type="journal article" date="2018" name="Appl. Microbiol. Biotechnol.">
        <title>Co-cultivation of the strictly anaerobic methanogen Methanosarcina barkeri with aerobic methanotrophs in an oxygen-limited membrane bioreactor.</title>
        <authorList>
            <person name="In 't Zandt M.H."/>
            <person name="van den Bosch T.J.M."/>
            <person name="Rijkers R."/>
            <person name="van Kessel M.A.H.J."/>
            <person name="Jetten M.S.M."/>
            <person name="Welte C.U."/>
        </authorList>
    </citation>
    <scope>NUCLEOTIDE SEQUENCE [LARGE SCALE GENOMIC DNA]</scope>
    <source>
        <strain evidence="2 3">DSM 17706</strain>
    </source>
</reference>
<evidence type="ECO:0000313" key="2">
    <source>
        <dbReference type="EMBL" id="PWB95555.1"/>
    </source>
</evidence>
<name>A0A2U1SVA8_METSR</name>
<gene>
    <name evidence="2" type="ORF">C5689_00025</name>
</gene>
<accession>A0A2U1SVA8</accession>
<evidence type="ECO:0000256" key="1">
    <source>
        <dbReference type="SAM" id="MobiDB-lite"/>
    </source>
</evidence>
<comment type="caution">
    <text evidence="2">The sequence shown here is derived from an EMBL/GenBank/DDBJ whole genome shotgun (WGS) entry which is preliminary data.</text>
</comment>
<dbReference type="OrthoDB" id="5567017at2"/>
<organism evidence="2 3">
    <name type="scientific">Methylosinus sporium</name>
    <dbReference type="NCBI Taxonomy" id="428"/>
    <lineage>
        <taxon>Bacteria</taxon>
        <taxon>Pseudomonadati</taxon>
        <taxon>Pseudomonadota</taxon>
        <taxon>Alphaproteobacteria</taxon>
        <taxon>Hyphomicrobiales</taxon>
        <taxon>Methylocystaceae</taxon>
        <taxon>Methylosinus</taxon>
    </lineage>
</organism>
<keyword evidence="3" id="KW-1185">Reference proteome</keyword>
<feature type="compositionally biased region" description="Basic and acidic residues" evidence="1">
    <location>
        <begin position="172"/>
        <end position="189"/>
    </location>
</feature>
<dbReference type="Proteomes" id="UP000245137">
    <property type="component" value="Unassembled WGS sequence"/>
</dbReference>
<feature type="region of interest" description="Disordered" evidence="1">
    <location>
        <begin position="172"/>
        <end position="200"/>
    </location>
</feature>
<proteinExistence type="predicted"/>
<dbReference type="EMBL" id="PUIV01000001">
    <property type="protein sequence ID" value="PWB95555.1"/>
    <property type="molecule type" value="Genomic_DNA"/>
</dbReference>
<dbReference type="AlphaFoldDB" id="A0A2U1SVA8"/>
<dbReference type="RefSeq" id="WP_108915236.1">
    <property type="nucleotide sequence ID" value="NZ_BGJY01000001.1"/>
</dbReference>
<protein>
    <submittedName>
        <fullName evidence="2">MxaK protein</fullName>
    </submittedName>
</protein>
<evidence type="ECO:0000313" key="3">
    <source>
        <dbReference type="Proteomes" id="UP000245137"/>
    </source>
</evidence>
<sequence length="200" mass="21766">MNDAARSENMRPLARLVARWRSSLLSLLLVAALAGALQGAYAAWRARADNAAISALAAGRDVETDSASAPELIAARAGFLAARAQFDKARALLEPLDSAGREELSAIAHYDLGNALLRNAFDLLERGQLEPAGPFVELARREYRRALQFRPEFWDAKYNLDVAARLVRDNPELEHSGGDELPADPKKIWTDIPGAPKGLP</sequence>